<accession>A0A9Q8SC85</accession>
<feature type="region of interest" description="Disordered" evidence="1">
    <location>
        <begin position="55"/>
        <end position="76"/>
    </location>
</feature>
<name>A0A9Q8SC85_9PEZI</name>
<dbReference type="RefSeq" id="XP_049136392.1">
    <property type="nucleotide sequence ID" value="XM_049280435.1"/>
</dbReference>
<evidence type="ECO:0000256" key="1">
    <source>
        <dbReference type="SAM" id="MobiDB-lite"/>
    </source>
</evidence>
<dbReference type="AlphaFoldDB" id="A0A9Q8SC85"/>
<dbReference type="Proteomes" id="UP000830671">
    <property type="component" value="Chromosome 1"/>
</dbReference>
<evidence type="ECO:0000313" key="3">
    <source>
        <dbReference type="Proteomes" id="UP000830671"/>
    </source>
</evidence>
<dbReference type="EMBL" id="CP019471">
    <property type="protein sequence ID" value="UQC74742.1"/>
    <property type="molecule type" value="Genomic_DNA"/>
</dbReference>
<keyword evidence="3" id="KW-1185">Reference proteome</keyword>
<organism evidence="2 3">
    <name type="scientific">Colletotrichum lupini</name>
    <dbReference type="NCBI Taxonomy" id="145971"/>
    <lineage>
        <taxon>Eukaryota</taxon>
        <taxon>Fungi</taxon>
        <taxon>Dikarya</taxon>
        <taxon>Ascomycota</taxon>
        <taxon>Pezizomycotina</taxon>
        <taxon>Sordariomycetes</taxon>
        <taxon>Hypocreomycetidae</taxon>
        <taxon>Glomerellales</taxon>
        <taxon>Glomerellaceae</taxon>
        <taxon>Colletotrichum</taxon>
        <taxon>Colletotrichum acutatum species complex</taxon>
    </lineage>
</organism>
<dbReference type="KEGG" id="clup:CLUP02_01394"/>
<sequence length="76" mass="8335">MSLKPRVAEFVLDGTQGATFSCPVEMAYGRSQDSNPVTSSLLQCQANIHQSDFFFPEKDSPLKPKNPGTDIFVEPS</sequence>
<evidence type="ECO:0000313" key="2">
    <source>
        <dbReference type="EMBL" id="UQC74742.1"/>
    </source>
</evidence>
<dbReference type="GeneID" id="73335445"/>
<gene>
    <name evidence="2" type="ORF">CLUP02_01394</name>
</gene>
<reference evidence="2" key="1">
    <citation type="journal article" date="2021" name="Mol. Plant Microbe Interact.">
        <title>Complete Genome Sequence of the Plant-Pathogenic Fungus Colletotrichum lupini.</title>
        <authorList>
            <person name="Baroncelli R."/>
            <person name="Pensec F."/>
            <person name="Da Lio D."/>
            <person name="Boufleur T."/>
            <person name="Vicente I."/>
            <person name="Sarrocco S."/>
            <person name="Picot A."/>
            <person name="Baraldi E."/>
            <person name="Sukno S."/>
            <person name="Thon M."/>
            <person name="Le Floch G."/>
        </authorList>
    </citation>
    <scope>NUCLEOTIDE SEQUENCE</scope>
    <source>
        <strain evidence="2">IMI 504893</strain>
    </source>
</reference>
<proteinExistence type="predicted"/>
<protein>
    <submittedName>
        <fullName evidence="2">Uncharacterized protein</fullName>
    </submittedName>
</protein>